<gene>
    <name evidence="2" type="ORF">Fuma_03801</name>
</gene>
<evidence type="ECO:0000256" key="1">
    <source>
        <dbReference type="SAM" id="Phobius"/>
    </source>
</evidence>
<evidence type="ECO:0000313" key="2">
    <source>
        <dbReference type="EMBL" id="APZ94177.1"/>
    </source>
</evidence>
<proteinExistence type="predicted"/>
<feature type="transmembrane region" description="Helical" evidence="1">
    <location>
        <begin position="147"/>
        <end position="168"/>
    </location>
</feature>
<keyword evidence="3" id="KW-1185">Reference proteome</keyword>
<sequence>MATTTIDSADSLSRLPDPQHGLRGSLVVHASGENAGLMRLDVDLPDVPTADEASRLVKLKIPGEVVPLDATEATGENGGFVISYFSSDIANAGHLPADAVVTWEVDGHERQIRAVDIESAEEVEARRGTEAAVVPGGRPLDLYPKTVMLLAAIAVAFLLICVVAFLAMG</sequence>
<organism evidence="2 3">
    <name type="scientific">Fuerstiella marisgermanici</name>
    <dbReference type="NCBI Taxonomy" id="1891926"/>
    <lineage>
        <taxon>Bacteria</taxon>
        <taxon>Pseudomonadati</taxon>
        <taxon>Planctomycetota</taxon>
        <taxon>Planctomycetia</taxon>
        <taxon>Planctomycetales</taxon>
        <taxon>Planctomycetaceae</taxon>
        <taxon>Fuerstiella</taxon>
    </lineage>
</organism>
<dbReference type="Proteomes" id="UP000187735">
    <property type="component" value="Chromosome"/>
</dbReference>
<protein>
    <submittedName>
        <fullName evidence="2">Uncharacterized protein</fullName>
    </submittedName>
</protein>
<accession>A0A1P8WJG3</accession>
<dbReference type="EMBL" id="CP017641">
    <property type="protein sequence ID" value="APZ94177.1"/>
    <property type="molecule type" value="Genomic_DNA"/>
</dbReference>
<keyword evidence="1" id="KW-1133">Transmembrane helix</keyword>
<dbReference type="KEGG" id="fmr:Fuma_03801"/>
<keyword evidence="1" id="KW-0472">Membrane</keyword>
<dbReference type="STRING" id="1891926.Fuma_03801"/>
<reference evidence="2 3" key="1">
    <citation type="journal article" date="2016" name="Front. Microbiol.">
        <title>Fuerstia marisgermanicae gen. nov., sp. nov., an Unusual Member of the Phylum Planctomycetes from the German Wadden Sea.</title>
        <authorList>
            <person name="Kohn T."/>
            <person name="Heuer A."/>
            <person name="Jogler M."/>
            <person name="Vollmers J."/>
            <person name="Boedeker C."/>
            <person name="Bunk B."/>
            <person name="Rast P."/>
            <person name="Borchert D."/>
            <person name="Glockner I."/>
            <person name="Freese H.M."/>
            <person name="Klenk H.P."/>
            <person name="Overmann J."/>
            <person name="Kaster A.K."/>
            <person name="Rohde M."/>
            <person name="Wiegand S."/>
            <person name="Jogler C."/>
        </authorList>
    </citation>
    <scope>NUCLEOTIDE SEQUENCE [LARGE SCALE GENOMIC DNA]</scope>
    <source>
        <strain evidence="2 3">NH11</strain>
    </source>
</reference>
<keyword evidence="1" id="KW-0812">Transmembrane</keyword>
<evidence type="ECO:0000313" key="3">
    <source>
        <dbReference type="Proteomes" id="UP000187735"/>
    </source>
</evidence>
<name>A0A1P8WJG3_9PLAN</name>
<dbReference type="RefSeq" id="WP_077025530.1">
    <property type="nucleotide sequence ID" value="NZ_CP017641.1"/>
</dbReference>
<dbReference type="AlphaFoldDB" id="A0A1P8WJG3"/>